<evidence type="ECO:0000313" key="2">
    <source>
        <dbReference type="EMBL" id="HIT85651.1"/>
    </source>
</evidence>
<feature type="coiled-coil region" evidence="1">
    <location>
        <begin position="50"/>
        <end position="87"/>
    </location>
</feature>
<keyword evidence="1" id="KW-0175">Coiled coil</keyword>
<reference evidence="2" key="2">
    <citation type="journal article" date="2021" name="PeerJ">
        <title>Extensive microbial diversity within the chicken gut microbiome revealed by metagenomics and culture.</title>
        <authorList>
            <person name="Gilroy R."/>
            <person name="Ravi A."/>
            <person name="Getino M."/>
            <person name="Pursley I."/>
            <person name="Horton D.L."/>
            <person name="Alikhan N.F."/>
            <person name="Baker D."/>
            <person name="Gharbi K."/>
            <person name="Hall N."/>
            <person name="Watson M."/>
            <person name="Adriaenssens E.M."/>
            <person name="Foster-Nyarko E."/>
            <person name="Jarju S."/>
            <person name="Secka A."/>
            <person name="Antonio M."/>
            <person name="Oren A."/>
            <person name="Chaudhuri R.R."/>
            <person name="La Ragione R."/>
            <person name="Hildebrand F."/>
            <person name="Pallen M.J."/>
        </authorList>
    </citation>
    <scope>NUCLEOTIDE SEQUENCE</scope>
    <source>
        <strain evidence="2">CHK181-108</strain>
    </source>
</reference>
<gene>
    <name evidence="2" type="ORF">IAA60_07090</name>
</gene>
<organism evidence="2 3">
    <name type="scientific">Candidatus Ornithomonoglobus intestinigallinarum</name>
    <dbReference type="NCBI Taxonomy" id="2840894"/>
    <lineage>
        <taxon>Bacteria</taxon>
        <taxon>Bacillati</taxon>
        <taxon>Bacillota</taxon>
        <taxon>Clostridia</taxon>
        <taxon>Candidatus Ornithomonoglobus</taxon>
    </lineage>
</organism>
<dbReference type="EMBL" id="DVLU01000069">
    <property type="protein sequence ID" value="HIT85651.1"/>
    <property type="molecule type" value="Genomic_DNA"/>
</dbReference>
<reference evidence="2" key="1">
    <citation type="submission" date="2020-10" db="EMBL/GenBank/DDBJ databases">
        <authorList>
            <person name="Gilroy R."/>
        </authorList>
    </citation>
    <scope>NUCLEOTIDE SEQUENCE</scope>
    <source>
        <strain evidence="2">CHK181-108</strain>
    </source>
</reference>
<accession>A0A9D1KR28</accession>
<evidence type="ECO:0000256" key="1">
    <source>
        <dbReference type="SAM" id="Coils"/>
    </source>
</evidence>
<evidence type="ECO:0000313" key="3">
    <source>
        <dbReference type="Proteomes" id="UP000824165"/>
    </source>
</evidence>
<proteinExistence type="predicted"/>
<comment type="caution">
    <text evidence="2">The sequence shown here is derived from an EMBL/GenBank/DDBJ whole genome shotgun (WGS) entry which is preliminary data.</text>
</comment>
<evidence type="ECO:0008006" key="4">
    <source>
        <dbReference type="Google" id="ProtNLM"/>
    </source>
</evidence>
<sequence>MEEIRLKRGFFGYTKRSVNNYISRIDAEFQRIMEERNKMCAEYEQMKSGYDELVSRVDAAESAKAELEEQLEELKKTLAEAPAAERTENYDDVYQHIHTEVADIIIEAKKFADMLKLKAENEYNKQVDENNKAIARETDRINSYIDKLDNICAAARDACETFDENMGRKKSEMNSVIIDINAG</sequence>
<dbReference type="SUPFAM" id="SSF90257">
    <property type="entry name" value="Myosin rod fragments"/>
    <property type="match status" value="1"/>
</dbReference>
<protein>
    <recommendedName>
        <fullName evidence="4">DivIVA protein</fullName>
    </recommendedName>
</protein>
<dbReference type="AlphaFoldDB" id="A0A9D1KR28"/>
<name>A0A9D1KR28_9FIRM</name>
<dbReference type="Proteomes" id="UP000824165">
    <property type="component" value="Unassembled WGS sequence"/>
</dbReference>